<gene>
    <name evidence="3" type="primary">LOC112284441</name>
    <name evidence="2" type="ORF">PHYPA_010744</name>
</gene>
<sequence>MDMNSGTGRVRAPQKGNLFVNQAVAEPIGSTDERIPHEQISAQGAIRSRRALNTYSNIRQGSESQEFRDALKENLHTHKNPNDQQPERLLLSQEAARTTGTPAYWISTRTQVSAETPPHLTASQEDAECRTPDQDNRSTGIQYYSQTANTIFPLSKEEGELLEPQGDSDLEIFQAIRNQVQNRRRTRQQLLSKYPHLGLSFTNSECEEIAALVTRVAPDLSRYLQTYYPGPHSETIPISQNKDNPKEVLTPILEEPCTRQTSTTETTEQANLVPISSQEKERPPPVRITMTADRVQTYQEKMKNLTNYMVMGHISGRTPGAKKLSMWAKANLHRSFHQLTIRSNNYFETQFSQEEGRLSTLASQGSTLEGGGI</sequence>
<dbReference type="Proteomes" id="UP000006727">
    <property type="component" value="Chromosome 7"/>
</dbReference>
<dbReference type="AlphaFoldDB" id="A0A2K1KCP8"/>
<dbReference type="EnsemblPlants" id="Pp3c7_23280V3.1">
    <property type="protein sequence ID" value="PAC:32925580.CDS.1"/>
    <property type="gene ID" value="Pp3c7_23280"/>
</dbReference>
<dbReference type="RefSeq" id="XP_024380000.1">
    <property type="nucleotide sequence ID" value="XM_024524232.2"/>
</dbReference>
<reference evidence="3" key="3">
    <citation type="submission" date="2020-12" db="UniProtKB">
        <authorList>
            <consortium name="EnsemblPlants"/>
        </authorList>
    </citation>
    <scope>IDENTIFICATION</scope>
</reference>
<dbReference type="EMBL" id="ABEU02000007">
    <property type="protein sequence ID" value="PNR51557.1"/>
    <property type="molecule type" value="Genomic_DNA"/>
</dbReference>
<evidence type="ECO:0000256" key="1">
    <source>
        <dbReference type="SAM" id="MobiDB-lite"/>
    </source>
</evidence>
<dbReference type="GeneID" id="112284441"/>
<evidence type="ECO:0000313" key="4">
    <source>
        <dbReference type="Proteomes" id="UP000006727"/>
    </source>
</evidence>
<keyword evidence="4" id="KW-1185">Reference proteome</keyword>
<accession>A0A2K1KCP8</accession>
<dbReference type="PaxDb" id="3218-PP1S2_88V6.1"/>
<protein>
    <submittedName>
        <fullName evidence="2 3">Uncharacterized protein</fullName>
    </submittedName>
</protein>
<organism evidence="2">
    <name type="scientific">Physcomitrium patens</name>
    <name type="common">Spreading-leaved earth moss</name>
    <name type="synonym">Physcomitrella patens</name>
    <dbReference type="NCBI Taxonomy" id="3218"/>
    <lineage>
        <taxon>Eukaryota</taxon>
        <taxon>Viridiplantae</taxon>
        <taxon>Streptophyta</taxon>
        <taxon>Embryophyta</taxon>
        <taxon>Bryophyta</taxon>
        <taxon>Bryophytina</taxon>
        <taxon>Bryopsida</taxon>
        <taxon>Funariidae</taxon>
        <taxon>Funariales</taxon>
        <taxon>Funariaceae</taxon>
        <taxon>Physcomitrium</taxon>
    </lineage>
</organism>
<name>A0A2K1KCP8_PHYPA</name>
<feature type="compositionally biased region" description="Basic and acidic residues" evidence="1">
    <location>
        <begin position="127"/>
        <end position="136"/>
    </location>
</feature>
<dbReference type="Gramene" id="Pp3c7_23280V3.1">
    <property type="protein sequence ID" value="PAC:32925580.CDS.1"/>
    <property type="gene ID" value="Pp3c7_23280"/>
</dbReference>
<evidence type="ECO:0000313" key="2">
    <source>
        <dbReference type="EMBL" id="PNR51557.1"/>
    </source>
</evidence>
<reference evidence="2 4" key="1">
    <citation type="journal article" date="2008" name="Science">
        <title>The Physcomitrella genome reveals evolutionary insights into the conquest of land by plants.</title>
        <authorList>
            <person name="Rensing S."/>
            <person name="Lang D."/>
            <person name="Zimmer A."/>
            <person name="Terry A."/>
            <person name="Salamov A."/>
            <person name="Shapiro H."/>
            <person name="Nishiyama T."/>
            <person name="Perroud P.-F."/>
            <person name="Lindquist E."/>
            <person name="Kamisugi Y."/>
            <person name="Tanahashi T."/>
            <person name="Sakakibara K."/>
            <person name="Fujita T."/>
            <person name="Oishi K."/>
            <person name="Shin-I T."/>
            <person name="Kuroki Y."/>
            <person name="Toyoda A."/>
            <person name="Suzuki Y."/>
            <person name="Hashimoto A."/>
            <person name="Yamaguchi K."/>
            <person name="Sugano A."/>
            <person name="Kohara Y."/>
            <person name="Fujiyama A."/>
            <person name="Anterola A."/>
            <person name="Aoki S."/>
            <person name="Ashton N."/>
            <person name="Barbazuk W.B."/>
            <person name="Barker E."/>
            <person name="Bennetzen J."/>
            <person name="Bezanilla M."/>
            <person name="Blankenship R."/>
            <person name="Cho S.H."/>
            <person name="Dutcher S."/>
            <person name="Estelle M."/>
            <person name="Fawcett J.A."/>
            <person name="Gundlach H."/>
            <person name="Hanada K."/>
            <person name="Heyl A."/>
            <person name="Hicks K.A."/>
            <person name="Hugh J."/>
            <person name="Lohr M."/>
            <person name="Mayer K."/>
            <person name="Melkozernov A."/>
            <person name="Murata T."/>
            <person name="Nelson D."/>
            <person name="Pils B."/>
            <person name="Prigge M."/>
            <person name="Reiss B."/>
            <person name="Renner T."/>
            <person name="Rombauts S."/>
            <person name="Rushton P."/>
            <person name="Sanderfoot A."/>
            <person name="Schween G."/>
            <person name="Shiu S.-H."/>
            <person name="Stueber K."/>
            <person name="Theodoulou F.L."/>
            <person name="Tu H."/>
            <person name="Van de Peer Y."/>
            <person name="Verrier P.J."/>
            <person name="Waters E."/>
            <person name="Wood A."/>
            <person name="Yang L."/>
            <person name="Cove D."/>
            <person name="Cuming A."/>
            <person name="Hasebe M."/>
            <person name="Lucas S."/>
            <person name="Mishler D.B."/>
            <person name="Reski R."/>
            <person name="Grigoriev I."/>
            <person name="Quatrano R.S."/>
            <person name="Boore J.L."/>
        </authorList>
    </citation>
    <scope>NUCLEOTIDE SEQUENCE [LARGE SCALE GENOMIC DNA]</scope>
    <source>
        <strain evidence="3 4">cv. Gransden 2004</strain>
    </source>
</reference>
<evidence type="ECO:0000313" key="3">
    <source>
        <dbReference type="EnsemblPlants" id="PAC:32925580.CDS.1"/>
    </source>
</evidence>
<feature type="region of interest" description="Disordered" evidence="1">
    <location>
        <begin position="112"/>
        <end position="138"/>
    </location>
</feature>
<proteinExistence type="predicted"/>
<reference evidence="2 4" key="2">
    <citation type="journal article" date="2018" name="Plant J.">
        <title>The Physcomitrella patens chromosome-scale assembly reveals moss genome structure and evolution.</title>
        <authorList>
            <person name="Lang D."/>
            <person name="Ullrich K.K."/>
            <person name="Murat F."/>
            <person name="Fuchs J."/>
            <person name="Jenkins J."/>
            <person name="Haas F.B."/>
            <person name="Piednoel M."/>
            <person name="Gundlach H."/>
            <person name="Van Bel M."/>
            <person name="Meyberg R."/>
            <person name="Vives C."/>
            <person name="Morata J."/>
            <person name="Symeonidi A."/>
            <person name="Hiss M."/>
            <person name="Muchero W."/>
            <person name="Kamisugi Y."/>
            <person name="Saleh O."/>
            <person name="Blanc G."/>
            <person name="Decker E.L."/>
            <person name="van Gessel N."/>
            <person name="Grimwood J."/>
            <person name="Hayes R.D."/>
            <person name="Graham S.W."/>
            <person name="Gunter L.E."/>
            <person name="McDaniel S.F."/>
            <person name="Hoernstein S.N.W."/>
            <person name="Larsson A."/>
            <person name="Li F.W."/>
            <person name="Perroud P.F."/>
            <person name="Phillips J."/>
            <person name="Ranjan P."/>
            <person name="Rokshar D.S."/>
            <person name="Rothfels C.J."/>
            <person name="Schneider L."/>
            <person name="Shu S."/>
            <person name="Stevenson D.W."/>
            <person name="Thummler F."/>
            <person name="Tillich M."/>
            <person name="Villarreal Aguilar J.C."/>
            <person name="Widiez T."/>
            <person name="Wong G.K."/>
            <person name="Wymore A."/>
            <person name="Zhang Y."/>
            <person name="Zimmer A.D."/>
            <person name="Quatrano R.S."/>
            <person name="Mayer K.F.X."/>
            <person name="Goodstein D."/>
            <person name="Casacuberta J.M."/>
            <person name="Vandepoele K."/>
            <person name="Reski R."/>
            <person name="Cuming A.C."/>
            <person name="Tuskan G.A."/>
            <person name="Maumus F."/>
            <person name="Salse J."/>
            <person name="Schmutz J."/>
            <person name="Rensing S.A."/>
        </authorList>
    </citation>
    <scope>NUCLEOTIDE SEQUENCE [LARGE SCALE GENOMIC DNA]</scope>
    <source>
        <strain evidence="3 4">cv. Gransden 2004</strain>
    </source>
</reference>